<dbReference type="RefSeq" id="XP_051358423.1">
    <property type="nucleotide sequence ID" value="XM_051510702.1"/>
</dbReference>
<protein>
    <submittedName>
        <fullName evidence="1">Uncharacterized protein</fullName>
    </submittedName>
</protein>
<evidence type="ECO:0000313" key="2">
    <source>
        <dbReference type="Proteomes" id="UP001055219"/>
    </source>
</evidence>
<dbReference type="AlphaFoldDB" id="A0A9P9XTB7"/>
<comment type="caution">
    <text evidence="1">The sequence shown here is derived from an EMBL/GenBank/DDBJ whole genome shotgun (WGS) entry which is preliminary data.</text>
</comment>
<keyword evidence="2" id="KW-1185">Reference proteome</keyword>
<organism evidence="1 2">
    <name type="scientific">Emericellopsis cladophorae</name>
    <dbReference type="NCBI Taxonomy" id="2686198"/>
    <lineage>
        <taxon>Eukaryota</taxon>
        <taxon>Fungi</taxon>
        <taxon>Dikarya</taxon>
        <taxon>Ascomycota</taxon>
        <taxon>Pezizomycotina</taxon>
        <taxon>Sordariomycetes</taxon>
        <taxon>Hypocreomycetidae</taxon>
        <taxon>Hypocreales</taxon>
        <taxon>Bionectriaceae</taxon>
        <taxon>Emericellopsis</taxon>
    </lineage>
</organism>
<dbReference type="GeneID" id="75829488"/>
<sequence>MVNQALTSDGAKNDIWDKICDRKLLDDWVKQGAIITLTGVDLEWIGVENIHNLRVALSIVWPNKTDRYGPDAASWPVFKRRQDLQNHRTQNPEYWKPVQRHKKTVDDANIERLRVALTGEIDPKVPHMVSCDGFSVSIPQKVGQYIQEYDDILQLLPEDGNTVAVLTYGQKVEQIGFVQKDFVVKRGHRKTSQLGL</sequence>
<gene>
    <name evidence="1" type="ORF">J7T54_002982</name>
</gene>
<reference evidence="1" key="2">
    <citation type="submission" date="2022-07" db="EMBL/GenBank/DDBJ databases">
        <authorList>
            <person name="Goncalves M.F.M."/>
            <person name="Hilario S."/>
            <person name="Van De Peer Y."/>
            <person name="Esteves A.C."/>
            <person name="Alves A."/>
        </authorList>
    </citation>
    <scope>NUCLEOTIDE SEQUENCE</scope>
    <source>
        <strain evidence="1">MUM 19.33</strain>
    </source>
</reference>
<accession>A0A9P9XTB7</accession>
<dbReference type="EMBL" id="JAGIXG020000189">
    <property type="protein sequence ID" value="KAI6777567.1"/>
    <property type="molecule type" value="Genomic_DNA"/>
</dbReference>
<reference evidence="1" key="1">
    <citation type="journal article" date="2021" name="J Fungi (Basel)">
        <title>Genomic and Metabolomic Analyses of the Marine Fungus Emericellopsis cladophorae: Insights into Saltwater Adaptability Mechanisms and Its Biosynthetic Potential.</title>
        <authorList>
            <person name="Goncalves M.F.M."/>
            <person name="Hilario S."/>
            <person name="Van de Peer Y."/>
            <person name="Esteves A.C."/>
            <person name="Alves A."/>
        </authorList>
    </citation>
    <scope>NUCLEOTIDE SEQUENCE</scope>
    <source>
        <strain evidence="1">MUM 19.33</strain>
    </source>
</reference>
<proteinExistence type="predicted"/>
<name>A0A9P9XTB7_9HYPO</name>
<dbReference type="Proteomes" id="UP001055219">
    <property type="component" value="Unassembled WGS sequence"/>
</dbReference>
<evidence type="ECO:0000313" key="1">
    <source>
        <dbReference type="EMBL" id="KAI6777567.1"/>
    </source>
</evidence>